<proteinExistence type="predicted"/>
<organism evidence="1 2">
    <name type="scientific">Leifsonia xyli subsp. xyli</name>
    <dbReference type="NCBI Taxonomy" id="59736"/>
    <lineage>
        <taxon>Bacteria</taxon>
        <taxon>Bacillati</taxon>
        <taxon>Actinomycetota</taxon>
        <taxon>Actinomycetes</taxon>
        <taxon>Micrococcales</taxon>
        <taxon>Microbacteriaceae</taxon>
        <taxon>Leifsonia</taxon>
    </lineage>
</organism>
<dbReference type="RefSeq" id="WP_011185392.1">
    <property type="nucleotide sequence ID" value="NZ_LNZG01000016.1"/>
</dbReference>
<gene>
    <name evidence="1" type="ORF">ATY41_10690</name>
</gene>
<dbReference type="AlphaFoldDB" id="A0A1E2SKJ8"/>
<reference evidence="1 2" key="1">
    <citation type="submission" date="2015-11" db="EMBL/GenBank/DDBJ databases">
        <authorList>
            <person name="Zhang Y."/>
            <person name="Guo Z."/>
        </authorList>
    </citation>
    <scope>NUCLEOTIDE SEQUENCE [LARGE SCALE GENOMIC DNA]</scope>
    <source>
        <strain evidence="2">gdw1</strain>
    </source>
</reference>
<dbReference type="EMBL" id="LNZG01000016">
    <property type="protein sequence ID" value="ODA90220.1"/>
    <property type="molecule type" value="Genomic_DNA"/>
</dbReference>
<evidence type="ECO:0000313" key="1">
    <source>
        <dbReference type="EMBL" id="ODA90220.1"/>
    </source>
</evidence>
<accession>A0A1E2SKJ8</accession>
<dbReference type="OrthoDB" id="9916522at2"/>
<evidence type="ECO:0000313" key="2">
    <source>
        <dbReference type="Proteomes" id="UP000094426"/>
    </source>
</evidence>
<protein>
    <submittedName>
        <fullName evidence="1">Uncharacterized protein</fullName>
    </submittedName>
</protein>
<sequence length="128" mass="14706">MVGGIGLRKIAELRQLWRRYQGPFVFELRRGGLTLDDIYRIPEETAAYVSVAAAQPESPLHAAINNWEYPLSREGMLLLDLIDLQGAKSSKKNQWKPLPRPWQRPERIGYTELSYDEAIALLKKNEGR</sequence>
<dbReference type="Proteomes" id="UP000094426">
    <property type="component" value="Unassembled WGS sequence"/>
</dbReference>
<name>A0A1E2SKJ8_LEIXY</name>
<comment type="caution">
    <text evidence="1">The sequence shown here is derived from an EMBL/GenBank/DDBJ whole genome shotgun (WGS) entry which is preliminary data.</text>
</comment>